<name>A0A0H2TW08_MAGP6</name>
<accession>A0A0H2TW08</accession>
<dbReference type="AlphaFoldDB" id="A0A0H2TW08"/>
<sequence length="553" mass="60476">MQPLLPGPAANCISCLAADNCRQLFGISEAQWAESLSIPPEAPIEDWAQNGWQLARTRPKTPPDLNQNPAAALAKMSDLNVPPTKHSFMLLTPFHMPTPDGERWAIAFSAREGVLVSSAISVAMGLIFTLLWNIFIFFTVMFQNRPFRRRYAALITLWNSNDPFSAFKEMALYTWHYFSPPKEQRQSPGDHPTGKPKEDNPAPPPTAETKKTATETTSPTSKETESPETGSAQSTTPQPSGPDHTKYPFRPSSWKRDCAYGLLLTLIALIVYGGDKALGVVVPGLVVLGAVAPADPDSVYYPVPSEGDVDPAGNLRNFGLKAPAVMRALGSVEAAGPTIRPKIQMTTTTLKPWNGTEPMHNVTYSYSVSGLDFGLQRGSIINLQVNGTCVTEYGWLLEERPAADLYSLWDNKLNFSIPIDNVSIADAPKASFLMPADAGPQYVKTGNMTFAVVIWSAHRASISMGSNPWYATETRGPAPRAPYQAGFWIKRRRPVLSCWQKDTWTYGDQTVNSVFDLKRLPGIQIEQILLKVLEAALSVPLIVKLGNASGDSA</sequence>
<keyword evidence="2" id="KW-0812">Transmembrane</keyword>
<dbReference type="EMBL" id="GL876969">
    <property type="protein sequence ID" value="KLU85791.1"/>
    <property type="molecule type" value="Genomic_DNA"/>
</dbReference>
<evidence type="ECO:0000256" key="1">
    <source>
        <dbReference type="SAM" id="MobiDB-lite"/>
    </source>
</evidence>
<organism evidence="3">
    <name type="scientific">Magnaporthiopsis poae (strain ATCC 64411 / 73-15)</name>
    <name type="common">Kentucky bluegrass fungus</name>
    <name type="synonym">Magnaporthe poae</name>
    <dbReference type="NCBI Taxonomy" id="644358"/>
    <lineage>
        <taxon>Eukaryota</taxon>
        <taxon>Fungi</taxon>
        <taxon>Dikarya</taxon>
        <taxon>Ascomycota</taxon>
        <taxon>Pezizomycotina</taxon>
        <taxon>Sordariomycetes</taxon>
        <taxon>Sordariomycetidae</taxon>
        <taxon>Magnaporthales</taxon>
        <taxon>Magnaporthaceae</taxon>
        <taxon>Magnaporthiopsis</taxon>
    </lineage>
</organism>
<feature type="transmembrane region" description="Helical" evidence="2">
    <location>
        <begin position="119"/>
        <end position="142"/>
    </location>
</feature>
<protein>
    <submittedName>
        <fullName evidence="3">Uncharacterized protein</fullName>
    </submittedName>
</protein>
<feature type="transmembrane region" description="Helical" evidence="2">
    <location>
        <begin position="258"/>
        <end position="274"/>
    </location>
</feature>
<keyword evidence="2" id="KW-0472">Membrane</keyword>
<evidence type="ECO:0000256" key="2">
    <source>
        <dbReference type="SAM" id="Phobius"/>
    </source>
</evidence>
<feature type="region of interest" description="Disordered" evidence="1">
    <location>
        <begin position="182"/>
        <end position="249"/>
    </location>
</feature>
<feature type="non-terminal residue" evidence="3">
    <location>
        <position position="553"/>
    </location>
</feature>
<dbReference type="VEuPathDB" id="FungiDB:MAPG_04811"/>
<reference evidence="3" key="2">
    <citation type="submission" date="2011-03" db="EMBL/GenBank/DDBJ databases">
        <title>Annotation of Magnaporthe poae ATCC 64411.</title>
        <authorList>
            <person name="Ma L.-J."/>
            <person name="Dead R."/>
            <person name="Young S.K."/>
            <person name="Zeng Q."/>
            <person name="Gargeya S."/>
            <person name="Fitzgerald M."/>
            <person name="Haas B."/>
            <person name="Abouelleil A."/>
            <person name="Alvarado L."/>
            <person name="Arachchi H.M."/>
            <person name="Berlin A."/>
            <person name="Brown A."/>
            <person name="Chapman S.B."/>
            <person name="Chen Z."/>
            <person name="Dunbar C."/>
            <person name="Freedman E."/>
            <person name="Gearin G."/>
            <person name="Gellesch M."/>
            <person name="Goldberg J."/>
            <person name="Griggs A."/>
            <person name="Gujja S."/>
            <person name="Heiman D."/>
            <person name="Howarth C."/>
            <person name="Larson L."/>
            <person name="Lui A."/>
            <person name="MacDonald P.J.P."/>
            <person name="Mehta T."/>
            <person name="Montmayeur A."/>
            <person name="Murphy C."/>
            <person name="Neiman D."/>
            <person name="Pearson M."/>
            <person name="Priest M."/>
            <person name="Roberts A."/>
            <person name="Saif S."/>
            <person name="Shea T."/>
            <person name="Shenoy N."/>
            <person name="Sisk P."/>
            <person name="Stolte C."/>
            <person name="Sykes S."/>
            <person name="Yandava C."/>
            <person name="Wortman J."/>
            <person name="Nusbaum C."/>
            <person name="Birren B."/>
        </authorList>
    </citation>
    <scope>NUCLEOTIDE SEQUENCE</scope>
    <source>
        <strain evidence="3">ATCC 64411</strain>
    </source>
</reference>
<evidence type="ECO:0000313" key="3">
    <source>
        <dbReference type="EMBL" id="KLU85791.1"/>
    </source>
</evidence>
<proteinExistence type="predicted"/>
<reference evidence="3" key="1">
    <citation type="submission" date="2010-05" db="EMBL/GenBank/DDBJ databases">
        <title>The Genome Sequence of Magnaporthe poae strain ATCC 64411.</title>
        <authorList>
            <consortium name="The Broad Institute Genome Sequencing Platform"/>
            <consortium name="Broad Institute Genome Sequencing Center for Infectious Disease"/>
            <person name="Ma L.-J."/>
            <person name="Dead R."/>
            <person name="Young S."/>
            <person name="Zeng Q."/>
            <person name="Koehrsen M."/>
            <person name="Alvarado L."/>
            <person name="Berlin A."/>
            <person name="Chapman S.B."/>
            <person name="Chen Z."/>
            <person name="Freedman E."/>
            <person name="Gellesch M."/>
            <person name="Goldberg J."/>
            <person name="Griggs A."/>
            <person name="Gujja S."/>
            <person name="Heilman E.R."/>
            <person name="Heiman D."/>
            <person name="Hepburn T."/>
            <person name="Howarth C."/>
            <person name="Jen D."/>
            <person name="Larson L."/>
            <person name="Mehta T."/>
            <person name="Neiman D."/>
            <person name="Pearson M."/>
            <person name="Roberts A."/>
            <person name="Saif S."/>
            <person name="Shea T."/>
            <person name="Shenoy N."/>
            <person name="Sisk P."/>
            <person name="Stolte C."/>
            <person name="Sykes S."/>
            <person name="Walk T."/>
            <person name="White J."/>
            <person name="Yandava C."/>
            <person name="Haas B."/>
            <person name="Nusbaum C."/>
            <person name="Birren B."/>
        </authorList>
    </citation>
    <scope>NUCLEOTIDE SEQUENCE</scope>
    <source>
        <strain evidence="3">ATCC 64411</strain>
    </source>
</reference>
<keyword evidence="2" id="KW-1133">Transmembrane helix</keyword>
<dbReference type="OrthoDB" id="5337208at2759"/>
<gene>
    <name evidence="3" type="ORF">MAPG_04811</name>
</gene>